<name>A0A7W8LFK4_9BURK</name>
<dbReference type="InterPro" id="IPR003593">
    <property type="entry name" value="AAA+_ATPase"/>
</dbReference>
<dbReference type="Proteomes" id="UP000592820">
    <property type="component" value="Unassembled WGS sequence"/>
</dbReference>
<gene>
    <name evidence="2" type="ORF">HDG41_008188</name>
</gene>
<dbReference type="GO" id="GO:0016887">
    <property type="term" value="F:ATP hydrolysis activity"/>
    <property type="evidence" value="ECO:0007669"/>
    <property type="project" value="InterPro"/>
</dbReference>
<feature type="domain" description="AAA+ ATPase" evidence="1">
    <location>
        <begin position="21"/>
        <end position="176"/>
    </location>
</feature>
<reference evidence="2 3" key="1">
    <citation type="submission" date="2020-08" db="EMBL/GenBank/DDBJ databases">
        <title>Genomic Encyclopedia of Type Strains, Phase IV (KMG-V): Genome sequencing to study the core and pangenomes of soil and plant-associated prokaryotes.</title>
        <authorList>
            <person name="Whitman W."/>
        </authorList>
    </citation>
    <scope>NUCLEOTIDE SEQUENCE [LARGE SCALE GENOMIC DNA]</scope>
    <source>
        <strain evidence="2 3">JPY162</strain>
    </source>
</reference>
<proteinExistence type="predicted"/>
<dbReference type="PANTHER" id="PTHR35894:SF1">
    <property type="entry name" value="PHOSPHORIBULOKINASE _ URIDINE KINASE FAMILY"/>
    <property type="match status" value="1"/>
</dbReference>
<comment type="caution">
    <text evidence="2">The sequence shown here is derived from an EMBL/GenBank/DDBJ whole genome shotgun (WGS) entry which is preliminary data.</text>
</comment>
<dbReference type="SUPFAM" id="SSF52540">
    <property type="entry name" value="P-loop containing nucleoside triphosphate hydrolases"/>
    <property type="match status" value="1"/>
</dbReference>
<protein>
    <submittedName>
        <fullName evidence="2">Type II secretory pathway predicted ATPase ExeA</fullName>
    </submittedName>
</protein>
<evidence type="ECO:0000313" key="3">
    <source>
        <dbReference type="Proteomes" id="UP000592820"/>
    </source>
</evidence>
<dbReference type="Gene3D" id="3.40.50.300">
    <property type="entry name" value="P-loop containing nucleotide triphosphate hydrolases"/>
    <property type="match status" value="1"/>
</dbReference>
<dbReference type="PANTHER" id="PTHR35894">
    <property type="entry name" value="GENERAL SECRETION PATHWAY PROTEIN A-RELATED"/>
    <property type="match status" value="1"/>
</dbReference>
<dbReference type="InterPro" id="IPR027417">
    <property type="entry name" value="P-loop_NTPase"/>
</dbReference>
<sequence>MYFETAQSQHVVRELKLAIKEGKLIVLAGIVGTGKTTMLRKIQDALEEDKEKEILVAKSLSVDGGQISLGTLILALFCDLTTVKDEPMPTQTERRERALRALIRKRKKPVALFIDDAHQLHPKTLVGLKRLMEIVRDGKGTLSVVLAGHPKLKNDLLRPSMEEIGARTTLFELDGFGTDRKKYLHWLLGQVTASRTKIDTLLTDAAAAMLCERLTTPLQYELYLTRAFEEAFRIGQKPVDEDTIAAILAPDLDGLEARLTRNGYNEGAD</sequence>
<evidence type="ECO:0000259" key="1">
    <source>
        <dbReference type="SMART" id="SM00382"/>
    </source>
</evidence>
<dbReference type="Pfam" id="PF13401">
    <property type="entry name" value="AAA_22"/>
    <property type="match status" value="1"/>
</dbReference>
<dbReference type="CDD" id="cd00009">
    <property type="entry name" value="AAA"/>
    <property type="match status" value="1"/>
</dbReference>
<accession>A0A7W8LFK4</accession>
<evidence type="ECO:0000313" key="2">
    <source>
        <dbReference type="EMBL" id="MBB5406085.1"/>
    </source>
</evidence>
<dbReference type="AlphaFoldDB" id="A0A7W8LFK4"/>
<dbReference type="SMART" id="SM00382">
    <property type="entry name" value="AAA"/>
    <property type="match status" value="1"/>
</dbReference>
<dbReference type="InterPro" id="IPR052026">
    <property type="entry name" value="ExeA_AAA_ATPase_DNA-bind"/>
</dbReference>
<dbReference type="InterPro" id="IPR049945">
    <property type="entry name" value="AAA_22"/>
</dbReference>
<organism evidence="2 3">
    <name type="scientific">Paraburkholderia youngii</name>
    <dbReference type="NCBI Taxonomy" id="2782701"/>
    <lineage>
        <taxon>Bacteria</taxon>
        <taxon>Pseudomonadati</taxon>
        <taxon>Pseudomonadota</taxon>
        <taxon>Betaproteobacteria</taxon>
        <taxon>Burkholderiales</taxon>
        <taxon>Burkholderiaceae</taxon>
        <taxon>Paraburkholderia</taxon>
    </lineage>
</organism>
<dbReference type="EMBL" id="JACHDE010000083">
    <property type="protein sequence ID" value="MBB5406085.1"/>
    <property type="molecule type" value="Genomic_DNA"/>
</dbReference>